<evidence type="ECO:0000313" key="1">
    <source>
        <dbReference type="EMBL" id="RAH70618.1"/>
    </source>
</evidence>
<protein>
    <submittedName>
        <fullName evidence="1">Uncharacterized protein</fullName>
    </submittedName>
</protein>
<gene>
    <name evidence="1" type="ORF">BO66DRAFT_84182</name>
</gene>
<reference evidence="1" key="1">
    <citation type="submission" date="2018-02" db="EMBL/GenBank/DDBJ databases">
        <title>The genomes of Aspergillus section Nigri reveals drivers in fungal speciation.</title>
        <authorList>
            <consortium name="DOE Joint Genome Institute"/>
            <person name="Vesth T.C."/>
            <person name="Nybo J."/>
            <person name="Theobald S."/>
            <person name="Brandl J."/>
            <person name="Frisvad J.C."/>
            <person name="Nielsen K.F."/>
            <person name="Lyhne E.K."/>
            <person name="Kogle M.E."/>
            <person name="Kuo A."/>
            <person name="Riley R."/>
            <person name="Clum A."/>
            <person name="Nolan M."/>
            <person name="Lipzen A."/>
            <person name="Salamov A."/>
            <person name="Henrissat B."/>
            <person name="Wiebenga A."/>
            <person name="De vries R.P."/>
            <person name="Grigoriev I.V."/>
            <person name="Mortensen U.H."/>
            <person name="Andersen M.R."/>
            <person name="Baker S.E."/>
        </authorList>
    </citation>
    <scope>NUCLEOTIDE SEQUENCE</scope>
    <source>
        <strain evidence="1">CBS 121060</strain>
    </source>
</reference>
<proteinExistence type="predicted"/>
<dbReference type="Proteomes" id="UP000249661">
    <property type="component" value="Unassembled WGS sequence"/>
</dbReference>
<organism evidence="1 2">
    <name type="scientific">Aspergillus aculeatinus CBS 121060</name>
    <dbReference type="NCBI Taxonomy" id="1448322"/>
    <lineage>
        <taxon>Eukaryota</taxon>
        <taxon>Fungi</taxon>
        <taxon>Dikarya</taxon>
        <taxon>Ascomycota</taxon>
        <taxon>Pezizomycotina</taxon>
        <taxon>Eurotiomycetes</taxon>
        <taxon>Eurotiomycetidae</taxon>
        <taxon>Eurotiales</taxon>
        <taxon>Aspergillaceae</taxon>
        <taxon>Aspergillus</taxon>
        <taxon>Aspergillus subgen. Circumdati</taxon>
    </lineage>
</organism>
<evidence type="ECO:0000313" key="2">
    <source>
        <dbReference type="Proteomes" id="UP000249661"/>
    </source>
</evidence>
<keyword evidence="2" id="KW-1185">Reference proteome</keyword>
<name>A0ACD1HB21_9EURO</name>
<sequence>MPRRKKTNMITGVIFASSKPLGFIQDMDRCYFILDPNTAIPNTPCKCQPSHTLTRYSKPKDNLFPTLPPSTASQEDTIHSCLRLSYVIFIPASAEEKQRGSTLHHQVQSISEANHSIDPNPILQQITTAHAHHSIQEEVRGLNKLNPFASEINPSPQCSSHPSEPIHASEG</sequence>
<dbReference type="EMBL" id="KZ824954">
    <property type="protein sequence ID" value="RAH70618.1"/>
    <property type="molecule type" value="Genomic_DNA"/>
</dbReference>
<accession>A0ACD1HB21</accession>